<dbReference type="EMBL" id="LSNE01000003">
    <property type="protein sequence ID" value="KXI29822.1"/>
    <property type="molecule type" value="Genomic_DNA"/>
</dbReference>
<organism evidence="9 10">
    <name type="scientific">Paraglaciecola hydrolytica</name>
    <dbReference type="NCBI Taxonomy" id="1799789"/>
    <lineage>
        <taxon>Bacteria</taxon>
        <taxon>Pseudomonadati</taxon>
        <taxon>Pseudomonadota</taxon>
        <taxon>Gammaproteobacteria</taxon>
        <taxon>Alteromonadales</taxon>
        <taxon>Alteromonadaceae</taxon>
        <taxon>Paraglaciecola</taxon>
    </lineage>
</organism>
<dbReference type="STRING" id="1799789.AX660_07265"/>
<dbReference type="UniPathway" id="UPA00379">
    <property type="reaction ID" value="UER00552"/>
</dbReference>
<dbReference type="GO" id="GO:0050415">
    <property type="term" value="F:formimidoylglutamase activity"/>
    <property type="evidence" value="ECO:0007669"/>
    <property type="project" value="UniProtKB-UniRule"/>
</dbReference>
<comment type="pathway">
    <text evidence="5">Amino-acid degradation; L-histidine degradation into L-glutamate; L-glutamate from N-formimidoyl-L-glutamate (hydrolase route): step 1/1.</text>
</comment>
<feature type="binding site" evidence="5 7">
    <location>
        <position position="152"/>
    </location>
    <ligand>
        <name>Mn(2+)</name>
        <dbReference type="ChEBI" id="CHEBI:29035"/>
        <label>1</label>
    </ligand>
</feature>
<dbReference type="PROSITE" id="PS51409">
    <property type="entry name" value="ARGINASE_2"/>
    <property type="match status" value="1"/>
</dbReference>
<feature type="binding site" evidence="5 7">
    <location>
        <position position="237"/>
    </location>
    <ligand>
        <name>Mn(2+)</name>
        <dbReference type="ChEBI" id="CHEBI:29035"/>
        <label>1</label>
    </ligand>
</feature>
<dbReference type="GO" id="GO:0019556">
    <property type="term" value="P:L-histidine catabolic process to glutamate and formamide"/>
    <property type="evidence" value="ECO:0007669"/>
    <property type="project" value="UniProtKB-UniRule"/>
</dbReference>
<dbReference type="SUPFAM" id="SSF52768">
    <property type="entry name" value="Arginase/deacetylase"/>
    <property type="match status" value="1"/>
</dbReference>
<evidence type="ECO:0000313" key="9">
    <source>
        <dbReference type="EMBL" id="KXI29822.1"/>
    </source>
</evidence>
<dbReference type="Proteomes" id="UP000070299">
    <property type="component" value="Unassembled WGS sequence"/>
</dbReference>
<feature type="binding site" evidence="7">
    <location>
        <position position="239"/>
    </location>
    <ligand>
        <name>Mn(2+)</name>
        <dbReference type="ChEBI" id="CHEBI:29035"/>
        <label>1</label>
    </ligand>
</feature>
<dbReference type="GO" id="GO:0008783">
    <property type="term" value="F:agmatinase activity"/>
    <property type="evidence" value="ECO:0007669"/>
    <property type="project" value="TreeGrafter"/>
</dbReference>
<feature type="binding site" evidence="5">
    <location>
        <position position="150"/>
    </location>
    <ligand>
        <name>Mn(2+)</name>
        <dbReference type="ChEBI" id="CHEBI:29035"/>
        <label>2</label>
    </ligand>
</feature>
<feature type="binding site" evidence="5">
    <location>
        <position position="148"/>
    </location>
    <ligand>
        <name>Mn(2+)</name>
        <dbReference type="ChEBI" id="CHEBI:29035"/>
        <label>2</label>
    </ligand>
</feature>
<dbReference type="PIRSF" id="PIRSF036979">
    <property type="entry name" value="Arginase"/>
    <property type="match status" value="1"/>
</dbReference>
<dbReference type="Pfam" id="PF00491">
    <property type="entry name" value="Arginase"/>
    <property type="match status" value="1"/>
</dbReference>
<keyword evidence="10" id="KW-1185">Reference proteome</keyword>
<feature type="binding site" evidence="5">
    <location>
        <position position="237"/>
    </location>
    <ligand>
        <name>Mn(2+)</name>
        <dbReference type="ChEBI" id="CHEBI:29035"/>
        <label>2</label>
    </ligand>
</feature>
<dbReference type="PANTHER" id="PTHR11358">
    <property type="entry name" value="ARGINASE/AGMATINASE"/>
    <property type="match status" value="1"/>
</dbReference>
<comment type="catalytic activity">
    <reaction evidence="5">
        <text>N-formimidoyl-L-glutamate + H2O = formamide + L-glutamate</text>
        <dbReference type="Rhea" id="RHEA:22492"/>
        <dbReference type="ChEBI" id="CHEBI:15377"/>
        <dbReference type="ChEBI" id="CHEBI:16397"/>
        <dbReference type="ChEBI" id="CHEBI:29985"/>
        <dbReference type="ChEBI" id="CHEBI:58928"/>
        <dbReference type="EC" id="3.5.3.8"/>
    </reaction>
</comment>
<evidence type="ECO:0000256" key="1">
    <source>
        <dbReference type="ARBA" id="ARBA00022723"/>
    </source>
</evidence>
<evidence type="ECO:0000313" key="10">
    <source>
        <dbReference type="Proteomes" id="UP000070299"/>
    </source>
</evidence>
<dbReference type="AlphaFoldDB" id="A0A136A3M3"/>
<evidence type="ECO:0000256" key="7">
    <source>
        <dbReference type="PIRSR" id="PIRSR036979-1"/>
    </source>
</evidence>
<dbReference type="InterPro" id="IPR023696">
    <property type="entry name" value="Ureohydrolase_dom_sf"/>
</dbReference>
<keyword evidence="3 5" id="KW-0369">Histidine metabolism</keyword>
<proteinExistence type="inferred from homology"/>
<dbReference type="EC" id="3.5.3.8" evidence="5 6"/>
<comment type="similarity">
    <text evidence="5 8">Belongs to the arginase family.</text>
</comment>
<gene>
    <name evidence="5" type="primary">hutG</name>
    <name evidence="9" type="ORF">AX660_07265</name>
</gene>
<dbReference type="HAMAP" id="MF_00737">
    <property type="entry name" value="Formimidoylglutam"/>
    <property type="match status" value="1"/>
</dbReference>
<reference evidence="10" key="1">
    <citation type="submission" date="2016-02" db="EMBL/GenBank/DDBJ databases">
        <authorList>
            <person name="Schultz-Johansen M."/>
            <person name="Glaring M.A."/>
            <person name="Bech P.K."/>
            <person name="Stougaard P."/>
        </authorList>
    </citation>
    <scope>NUCLEOTIDE SEQUENCE [LARGE SCALE GENOMIC DNA]</scope>
    <source>
        <strain evidence="10">S66</strain>
    </source>
</reference>
<evidence type="ECO:0000256" key="5">
    <source>
        <dbReference type="HAMAP-Rule" id="MF_00737"/>
    </source>
</evidence>
<dbReference type="CDD" id="cd09988">
    <property type="entry name" value="Formimidoylglutamase"/>
    <property type="match status" value="1"/>
</dbReference>
<evidence type="ECO:0000256" key="6">
    <source>
        <dbReference type="NCBIfam" id="TIGR01227"/>
    </source>
</evidence>
<feature type="binding site" evidence="5 7">
    <location>
        <position position="148"/>
    </location>
    <ligand>
        <name>Mn(2+)</name>
        <dbReference type="ChEBI" id="CHEBI:29035"/>
        <label>1</label>
    </ligand>
</feature>
<keyword evidence="2 5" id="KW-0378">Hydrolase</keyword>
<dbReference type="InterPro" id="IPR005923">
    <property type="entry name" value="HutG"/>
</dbReference>
<comment type="caution">
    <text evidence="9">The sequence shown here is derived from an EMBL/GenBank/DDBJ whole genome shotgun (WGS) entry which is preliminary data.</text>
</comment>
<keyword evidence="4 5" id="KW-0464">Manganese</keyword>
<dbReference type="GO" id="GO:0019557">
    <property type="term" value="P:L-histidine catabolic process to glutamate and formate"/>
    <property type="evidence" value="ECO:0007669"/>
    <property type="project" value="UniProtKB-UniPathway"/>
</dbReference>
<dbReference type="GO" id="GO:0033389">
    <property type="term" value="P:putrescine biosynthetic process from arginine, via agmatine"/>
    <property type="evidence" value="ECO:0007669"/>
    <property type="project" value="TreeGrafter"/>
</dbReference>
<evidence type="ECO:0000256" key="4">
    <source>
        <dbReference type="ARBA" id="ARBA00023211"/>
    </source>
</evidence>
<evidence type="ECO:0000256" key="8">
    <source>
        <dbReference type="PROSITE-ProRule" id="PRU00742"/>
    </source>
</evidence>
<comment type="function">
    <text evidence="5">Catalyzes the conversion of N-formimidoyl-L-glutamate to L-glutamate and formamide.</text>
</comment>
<evidence type="ECO:0000256" key="3">
    <source>
        <dbReference type="ARBA" id="ARBA00022808"/>
    </source>
</evidence>
<accession>A0A136A3M3</accession>
<keyword evidence="1 5" id="KW-0479">Metal-binding</keyword>
<dbReference type="Gene3D" id="3.40.800.10">
    <property type="entry name" value="Ureohydrolase domain"/>
    <property type="match status" value="1"/>
</dbReference>
<feature type="binding site" evidence="7">
    <location>
        <position position="150"/>
    </location>
    <ligand>
        <name>Mn(2+)</name>
        <dbReference type="ChEBI" id="CHEBI:29035"/>
        <label>1</label>
    </ligand>
</feature>
<dbReference type="InterPro" id="IPR006035">
    <property type="entry name" value="Ureohydrolase"/>
</dbReference>
<evidence type="ECO:0000256" key="2">
    <source>
        <dbReference type="ARBA" id="ARBA00022801"/>
    </source>
</evidence>
<sequence length="320" mass="35019">MMQSKHYFNWQGRIDEEDAERGLRWHQVIDKNSGSNESCSLIGFACDLGVKANKGREGAVLGPTAIRAALANMAWHAPTSLFDKGDIIAHGKLESAQQDFATLLIETLQGSSFVVGLGGGHEIAWGSYQGLQQHLAHSDKKIGIINFDAHFDLRKPAPLTSSGTPFWQIAQHCEQQGEDFHYACIGISEAANTKALFDMATSTNTRYLLDSHCNEAKAKALLTPLLAEIDELYVTICLDAFPANAAPGVSAPSALGISPQFVINMLHWLAQSQSDLNFNWQLADVAEMNPTYDIDNRTAKLAARLIFELVQAKFNQCAVE</sequence>
<dbReference type="PANTHER" id="PTHR11358:SF35">
    <property type="entry name" value="FORMIMIDOYLGLUTAMASE"/>
    <property type="match status" value="1"/>
</dbReference>
<feature type="binding site" evidence="5">
    <location>
        <position position="239"/>
    </location>
    <ligand>
        <name>Mn(2+)</name>
        <dbReference type="ChEBI" id="CHEBI:29035"/>
        <label>2</label>
    </ligand>
</feature>
<name>A0A136A3M3_9ALTE</name>
<feature type="binding site" evidence="5 7">
    <location>
        <position position="121"/>
    </location>
    <ligand>
        <name>Mn(2+)</name>
        <dbReference type="ChEBI" id="CHEBI:29035"/>
        <label>1</label>
    </ligand>
</feature>
<protein>
    <recommendedName>
        <fullName evidence="5 6">Formimidoylglutamase</fullName>
        <ecNumber evidence="5 6">3.5.3.8</ecNumber>
    </recommendedName>
    <alternativeName>
        <fullName evidence="5">Formiminoglutamase</fullName>
    </alternativeName>
    <alternativeName>
        <fullName evidence="5">Formiminoglutamate hydrolase</fullName>
    </alternativeName>
</protein>
<comment type="cofactor">
    <cofactor evidence="5 7">
        <name>Mn(2+)</name>
        <dbReference type="ChEBI" id="CHEBI:29035"/>
    </cofactor>
    <text evidence="5 7">Binds 2 manganese ions per subunit.</text>
</comment>
<dbReference type="NCBIfam" id="TIGR01227">
    <property type="entry name" value="hutG"/>
    <property type="match status" value="1"/>
</dbReference>
<dbReference type="RefSeq" id="WP_068373044.1">
    <property type="nucleotide sequence ID" value="NZ_LSNE01000003.1"/>
</dbReference>
<dbReference type="GO" id="GO:0030145">
    <property type="term" value="F:manganese ion binding"/>
    <property type="evidence" value="ECO:0007669"/>
    <property type="project" value="UniProtKB-UniRule"/>
</dbReference>